<accession>A0A0A9ED49</accession>
<proteinExistence type="predicted"/>
<reference evidence="1" key="1">
    <citation type="submission" date="2014-09" db="EMBL/GenBank/DDBJ databases">
        <authorList>
            <person name="Magalhaes I.L.F."/>
            <person name="Oliveira U."/>
            <person name="Santos F.R."/>
            <person name="Vidigal T.H.D.A."/>
            <person name="Brescovit A.D."/>
            <person name="Santos A.J."/>
        </authorList>
    </citation>
    <scope>NUCLEOTIDE SEQUENCE</scope>
    <source>
        <tissue evidence="1">Shoot tissue taken approximately 20 cm above the soil surface</tissue>
    </source>
</reference>
<protein>
    <submittedName>
        <fullName evidence="1">Uncharacterized protein</fullName>
    </submittedName>
</protein>
<organism evidence="1">
    <name type="scientific">Arundo donax</name>
    <name type="common">Giant reed</name>
    <name type="synonym">Donax arundinaceus</name>
    <dbReference type="NCBI Taxonomy" id="35708"/>
    <lineage>
        <taxon>Eukaryota</taxon>
        <taxon>Viridiplantae</taxon>
        <taxon>Streptophyta</taxon>
        <taxon>Embryophyta</taxon>
        <taxon>Tracheophyta</taxon>
        <taxon>Spermatophyta</taxon>
        <taxon>Magnoliopsida</taxon>
        <taxon>Liliopsida</taxon>
        <taxon>Poales</taxon>
        <taxon>Poaceae</taxon>
        <taxon>PACMAD clade</taxon>
        <taxon>Arundinoideae</taxon>
        <taxon>Arundineae</taxon>
        <taxon>Arundo</taxon>
    </lineage>
</organism>
<dbReference type="EMBL" id="GBRH01199251">
    <property type="protein sequence ID" value="JAD98644.1"/>
    <property type="molecule type" value="Transcribed_RNA"/>
</dbReference>
<reference evidence="1" key="2">
    <citation type="journal article" date="2015" name="Data Brief">
        <title>Shoot transcriptome of the giant reed, Arundo donax.</title>
        <authorList>
            <person name="Barrero R.A."/>
            <person name="Guerrero F.D."/>
            <person name="Moolhuijzen P."/>
            <person name="Goolsby J.A."/>
            <person name="Tidwell J."/>
            <person name="Bellgard S.E."/>
            <person name="Bellgard M.I."/>
        </authorList>
    </citation>
    <scope>NUCLEOTIDE SEQUENCE</scope>
    <source>
        <tissue evidence="1">Shoot tissue taken approximately 20 cm above the soil surface</tissue>
    </source>
</reference>
<dbReference type="AlphaFoldDB" id="A0A0A9ED49"/>
<name>A0A0A9ED49_ARUDO</name>
<evidence type="ECO:0000313" key="1">
    <source>
        <dbReference type="EMBL" id="JAD98644.1"/>
    </source>
</evidence>
<sequence length="75" mass="8518">MAREACHSLSQINQWYNSQGSSIATQKHLHLPVLISSKLTRALHSRQPWMPEPARCRGLLLISRRQPPSILLPLP</sequence>